<organism evidence="1">
    <name type="scientific">Blautia glucerasea</name>
    <dbReference type="NCBI Taxonomy" id="536633"/>
    <lineage>
        <taxon>Bacteria</taxon>
        <taxon>Bacillati</taxon>
        <taxon>Bacillota</taxon>
        <taxon>Clostridia</taxon>
        <taxon>Lachnospirales</taxon>
        <taxon>Lachnospiraceae</taxon>
        <taxon>Blautia</taxon>
    </lineage>
</organism>
<protein>
    <submittedName>
        <fullName evidence="1">Multiple sugar-binding protein</fullName>
    </submittedName>
</protein>
<evidence type="ECO:0000313" key="1">
    <source>
        <dbReference type="EMBL" id="VYT26121.1"/>
    </source>
</evidence>
<accession>A0A6N2VCI0</accession>
<dbReference type="InterPro" id="IPR050490">
    <property type="entry name" value="Bact_solute-bd_prot1"/>
</dbReference>
<name>A0A6N2VCI0_9FIRM</name>
<dbReference type="EMBL" id="CACRST010000025">
    <property type="protein sequence ID" value="VYT26121.1"/>
    <property type="molecule type" value="Genomic_DNA"/>
</dbReference>
<dbReference type="PANTHER" id="PTHR43649:SF12">
    <property type="entry name" value="DIACETYLCHITOBIOSE BINDING PROTEIN DASA"/>
    <property type="match status" value="1"/>
</dbReference>
<sequence>MKRNKIKRSGFFVLMILTILLFSGCGEKKEKPVEITLIHGWGTTEEDHEAMRKIYQDFEKENPDIRLNQLSMPSSSEMVRKVEDMLVVGEIPDLVFLGGSGKDTIYQFMTENGLALDLMPYIKKDQEFARSLAPVNLDFWTTGKKQLFTVSDVLLLSGGYWYDEEIFEQAGITKIPETWEEFLKVCGQIEAWAKKEKNGVECLQMTSEAYLYFVDHLLAVQDSPSGSAIRNNRLFIEERAAEEVLSMLKKIYPYSSSKGNYSYRDETGAFNDGKTAMYINGIWGAPMISDKIQAAYALLPSREGERISCESACLGYLVGNTGDKKKQEASVRFVKYMLSQPVQERILKETEQVPANPHVDIKKYRKGMERFIKAADTVKEAGRKIQVPDNLWKESAKQNFMEGILEVLEGKMDEQEFIQSLR</sequence>
<proteinExistence type="predicted"/>
<reference evidence="1" key="1">
    <citation type="submission" date="2019-11" db="EMBL/GenBank/DDBJ databases">
        <authorList>
            <person name="Feng L."/>
        </authorList>
    </citation>
    <scope>NUCLEOTIDE SEQUENCE</scope>
    <source>
        <strain evidence="1">BgluceraseaLFYP119</strain>
    </source>
</reference>
<dbReference type="SUPFAM" id="SSF53850">
    <property type="entry name" value="Periplasmic binding protein-like II"/>
    <property type="match status" value="1"/>
</dbReference>
<dbReference type="PANTHER" id="PTHR43649">
    <property type="entry name" value="ARABINOSE-BINDING PROTEIN-RELATED"/>
    <property type="match status" value="1"/>
</dbReference>
<dbReference type="Gene3D" id="3.40.190.10">
    <property type="entry name" value="Periplasmic binding protein-like II"/>
    <property type="match status" value="2"/>
</dbReference>
<gene>
    <name evidence="1" type="primary">msmE_4</name>
    <name evidence="1" type="ORF">BGLFYP119_02506</name>
</gene>
<dbReference type="RefSeq" id="WP_156354967.1">
    <property type="nucleotide sequence ID" value="NZ_CACRST010000025.1"/>
</dbReference>
<dbReference type="Pfam" id="PF13416">
    <property type="entry name" value="SBP_bac_8"/>
    <property type="match status" value="1"/>
</dbReference>
<dbReference type="AlphaFoldDB" id="A0A6N2VCI0"/>
<dbReference type="InterPro" id="IPR006059">
    <property type="entry name" value="SBP"/>
</dbReference>
<dbReference type="PROSITE" id="PS51257">
    <property type="entry name" value="PROKAR_LIPOPROTEIN"/>
    <property type="match status" value="1"/>
</dbReference>